<dbReference type="SUPFAM" id="SSF48371">
    <property type="entry name" value="ARM repeat"/>
    <property type="match status" value="1"/>
</dbReference>
<evidence type="ECO:0008006" key="4">
    <source>
        <dbReference type="Google" id="ProtNLM"/>
    </source>
</evidence>
<evidence type="ECO:0000313" key="3">
    <source>
        <dbReference type="Proteomes" id="UP000189981"/>
    </source>
</evidence>
<dbReference type="Proteomes" id="UP000189981">
    <property type="component" value="Unassembled WGS sequence"/>
</dbReference>
<keyword evidence="1" id="KW-0472">Membrane</keyword>
<dbReference type="Gene3D" id="1.25.10.10">
    <property type="entry name" value="Leucine-rich Repeat Variant"/>
    <property type="match status" value="1"/>
</dbReference>
<protein>
    <recommendedName>
        <fullName evidence="4">HEAT repeat-containing protein</fullName>
    </recommendedName>
</protein>
<dbReference type="EMBL" id="FUYR01000002">
    <property type="protein sequence ID" value="SKB63478.1"/>
    <property type="molecule type" value="Genomic_DNA"/>
</dbReference>
<dbReference type="STRING" id="572036.SAMN05661099_1926"/>
<evidence type="ECO:0000256" key="1">
    <source>
        <dbReference type="SAM" id="Phobius"/>
    </source>
</evidence>
<accession>A0A1T5CVC1</accession>
<keyword evidence="1" id="KW-0812">Transmembrane</keyword>
<sequence length="372" mass="42543">MNQLNAVVNHNYPEIIRFAAFVAIISAILTFCTIAVIFVNRVIKKRRQKIQKMADEAILETLGERIFIYDSVSDISEKELSKTLSILDVLKNKNKIFRKSMIRLLVYFQTNLTGSVGRIVNATYSRLKLRQFSLKKLQSPLWFLKTQGLTEVQRMKDVMSLLEVYKLVNDKNQDVRVASYIALVRLRARDCFEVMSKEREELSEWQQMMLVEGIFNTIGLTIPSFKTFLRSENRSLVLLGIKLIVDYRQLDAIQELLAVINAQDDFIRLRIIEALGALNAEEAESSLRNRYQLEPVKNKAAILISLGLIASGNSVDFIRQKFMEAEDFLIIKSAAAAITSHPPVVAYEVKNELQEEHAVQKGLINHFTEALN</sequence>
<dbReference type="AlphaFoldDB" id="A0A1T5CVC1"/>
<keyword evidence="3" id="KW-1185">Reference proteome</keyword>
<dbReference type="RefSeq" id="WP_079702474.1">
    <property type="nucleotide sequence ID" value="NZ_FUYR01000002.1"/>
</dbReference>
<gene>
    <name evidence="2" type="ORF">SAMN05661099_1926</name>
</gene>
<proteinExistence type="predicted"/>
<evidence type="ECO:0000313" key="2">
    <source>
        <dbReference type="EMBL" id="SKB63478.1"/>
    </source>
</evidence>
<dbReference type="InterPro" id="IPR011989">
    <property type="entry name" value="ARM-like"/>
</dbReference>
<name>A0A1T5CVC1_9SPHI</name>
<keyword evidence="1" id="KW-1133">Transmembrane helix</keyword>
<organism evidence="2 3">
    <name type="scientific">Daejeonella lutea</name>
    <dbReference type="NCBI Taxonomy" id="572036"/>
    <lineage>
        <taxon>Bacteria</taxon>
        <taxon>Pseudomonadati</taxon>
        <taxon>Bacteroidota</taxon>
        <taxon>Sphingobacteriia</taxon>
        <taxon>Sphingobacteriales</taxon>
        <taxon>Sphingobacteriaceae</taxon>
        <taxon>Daejeonella</taxon>
    </lineage>
</organism>
<feature type="transmembrane region" description="Helical" evidence="1">
    <location>
        <begin position="15"/>
        <end position="43"/>
    </location>
</feature>
<dbReference type="OrthoDB" id="1454284at2"/>
<reference evidence="3" key="1">
    <citation type="submission" date="2017-02" db="EMBL/GenBank/DDBJ databases">
        <authorList>
            <person name="Varghese N."/>
            <person name="Submissions S."/>
        </authorList>
    </citation>
    <scope>NUCLEOTIDE SEQUENCE [LARGE SCALE GENOMIC DNA]</scope>
    <source>
        <strain evidence="3">DSM 22385</strain>
    </source>
</reference>
<dbReference type="InterPro" id="IPR016024">
    <property type="entry name" value="ARM-type_fold"/>
</dbReference>